<feature type="transmembrane region" description="Helical" evidence="1">
    <location>
        <begin position="179"/>
        <end position="196"/>
    </location>
</feature>
<keyword evidence="3" id="KW-1185">Reference proteome</keyword>
<evidence type="ECO:0000313" key="3">
    <source>
        <dbReference type="Proteomes" id="UP000298097"/>
    </source>
</evidence>
<dbReference type="OrthoDB" id="328863at2"/>
<accession>A0A4R9H8G8</accession>
<keyword evidence="1" id="KW-0472">Membrane</keyword>
<reference evidence="2" key="1">
    <citation type="journal article" date="2019" name="PLoS Negl. Trop. Dis.">
        <title>Revisiting the worldwide diversity of Leptospira species in the environment.</title>
        <authorList>
            <person name="Vincent A.T."/>
            <person name="Schiettekatte O."/>
            <person name="Bourhy P."/>
            <person name="Veyrier F.J."/>
            <person name="Picardeau M."/>
        </authorList>
    </citation>
    <scope>NUCLEOTIDE SEQUENCE [LARGE SCALE GENOMIC DNA]</scope>
    <source>
        <strain evidence="2">201800301</strain>
    </source>
</reference>
<feature type="transmembrane region" description="Helical" evidence="1">
    <location>
        <begin position="81"/>
        <end position="101"/>
    </location>
</feature>
<protein>
    <submittedName>
        <fullName evidence="2">Uncharacterized protein</fullName>
    </submittedName>
</protein>
<gene>
    <name evidence="2" type="ORF">EHO65_06105</name>
</gene>
<dbReference type="EMBL" id="RQEY01000010">
    <property type="protein sequence ID" value="TGK42330.1"/>
    <property type="molecule type" value="Genomic_DNA"/>
</dbReference>
<organism evidence="2 3">
    <name type="scientific">Leptospira andrefontaineae</name>
    <dbReference type="NCBI Taxonomy" id="2484976"/>
    <lineage>
        <taxon>Bacteria</taxon>
        <taxon>Pseudomonadati</taxon>
        <taxon>Spirochaetota</taxon>
        <taxon>Spirochaetia</taxon>
        <taxon>Leptospirales</taxon>
        <taxon>Leptospiraceae</taxon>
        <taxon>Leptospira</taxon>
    </lineage>
</organism>
<dbReference type="AlphaFoldDB" id="A0A4R9H8G8"/>
<keyword evidence="1" id="KW-0812">Transmembrane</keyword>
<feature type="transmembrane region" description="Helical" evidence="1">
    <location>
        <begin position="6"/>
        <end position="27"/>
    </location>
</feature>
<dbReference type="RefSeq" id="WP_135773252.1">
    <property type="nucleotide sequence ID" value="NZ_RQEY01000010.1"/>
</dbReference>
<evidence type="ECO:0000256" key="1">
    <source>
        <dbReference type="SAM" id="Phobius"/>
    </source>
</evidence>
<proteinExistence type="predicted"/>
<comment type="caution">
    <text evidence="2">The sequence shown here is derived from an EMBL/GenBank/DDBJ whole genome shotgun (WGS) entry which is preliminary data.</text>
</comment>
<keyword evidence="1" id="KW-1133">Transmembrane helix</keyword>
<name>A0A4R9H8G8_9LEPT</name>
<feature type="transmembrane region" description="Helical" evidence="1">
    <location>
        <begin position="56"/>
        <end position="75"/>
    </location>
</feature>
<dbReference type="Proteomes" id="UP000298097">
    <property type="component" value="Unassembled WGS sequence"/>
</dbReference>
<evidence type="ECO:0000313" key="2">
    <source>
        <dbReference type="EMBL" id="TGK42330.1"/>
    </source>
</evidence>
<sequence>MDSKVHILISFIVFVIFVVGAFLASYLDRRKIRKEFVIPSGKLIPPDNRIVVNRNLILYIGIALILFGGHSVLFVRINTPYMIAVSSMLIIGIFLLLFFLVKRKPSGWLQFSEKGITIGLRNGSHTIAWKSFQSWQVVEVMRNISVLIILKEPIAESFQIESEDPNYTRKVQKIFSQNFAIFGAHVMIMLGIWNATPADIVYTLRKYTNNIDSF</sequence>